<comment type="caution">
    <text evidence="4">The sequence shown here is derived from an EMBL/GenBank/DDBJ whole genome shotgun (WGS) entry which is preliminary data.</text>
</comment>
<dbReference type="Pfam" id="PF00063">
    <property type="entry name" value="Myosin_head"/>
    <property type="match status" value="1"/>
</dbReference>
<feature type="region of interest" description="Disordered" evidence="2">
    <location>
        <begin position="50"/>
        <end position="75"/>
    </location>
</feature>
<dbReference type="GO" id="GO:0003779">
    <property type="term" value="F:actin binding"/>
    <property type="evidence" value="ECO:0007669"/>
    <property type="project" value="UniProtKB-KW"/>
</dbReference>
<dbReference type="SUPFAM" id="SSF52540">
    <property type="entry name" value="P-loop containing nucleoside triphosphate hydrolases"/>
    <property type="match status" value="1"/>
</dbReference>
<dbReference type="InterPro" id="IPR027417">
    <property type="entry name" value="P-loop_NTPase"/>
</dbReference>
<comment type="similarity">
    <text evidence="1">Belongs to the TRAFAC class myosin-kinesin ATPase superfamily. Myosin family.</text>
</comment>
<dbReference type="GO" id="GO:0005524">
    <property type="term" value="F:ATP binding"/>
    <property type="evidence" value="ECO:0007669"/>
    <property type="project" value="InterPro"/>
</dbReference>
<evidence type="ECO:0000313" key="4">
    <source>
        <dbReference type="EMBL" id="KAK4279288.1"/>
    </source>
</evidence>
<organism evidence="4 5">
    <name type="scientific">Acacia crassicarpa</name>
    <name type="common">northern wattle</name>
    <dbReference type="NCBI Taxonomy" id="499986"/>
    <lineage>
        <taxon>Eukaryota</taxon>
        <taxon>Viridiplantae</taxon>
        <taxon>Streptophyta</taxon>
        <taxon>Embryophyta</taxon>
        <taxon>Tracheophyta</taxon>
        <taxon>Spermatophyta</taxon>
        <taxon>Magnoliopsida</taxon>
        <taxon>eudicotyledons</taxon>
        <taxon>Gunneridae</taxon>
        <taxon>Pentapetalae</taxon>
        <taxon>rosids</taxon>
        <taxon>fabids</taxon>
        <taxon>Fabales</taxon>
        <taxon>Fabaceae</taxon>
        <taxon>Caesalpinioideae</taxon>
        <taxon>mimosoid clade</taxon>
        <taxon>Acacieae</taxon>
        <taxon>Acacia</taxon>
    </lineage>
</organism>
<feature type="domain" description="Myosin motor" evidence="3">
    <location>
        <begin position="1"/>
        <end position="103"/>
    </location>
</feature>
<keyword evidence="1" id="KW-0505">Motor protein</keyword>
<keyword evidence="5" id="KW-1185">Reference proteome</keyword>
<comment type="caution">
    <text evidence="1">Lacks conserved residue(s) required for the propagation of feature annotation.</text>
</comment>
<evidence type="ECO:0000256" key="1">
    <source>
        <dbReference type="PROSITE-ProRule" id="PRU00782"/>
    </source>
</evidence>
<reference evidence="4" key="1">
    <citation type="submission" date="2023-10" db="EMBL/GenBank/DDBJ databases">
        <title>Chromosome-level genome of the transformable northern wattle, Acacia crassicarpa.</title>
        <authorList>
            <person name="Massaro I."/>
            <person name="Sinha N.R."/>
            <person name="Poethig S."/>
            <person name="Leichty A.R."/>
        </authorList>
    </citation>
    <scope>NUCLEOTIDE SEQUENCE</scope>
    <source>
        <strain evidence="4">Acra3RX</strain>
        <tissue evidence="4">Leaf</tissue>
    </source>
</reference>
<dbReference type="Proteomes" id="UP001293593">
    <property type="component" value="Unassembled WGS sequence"/>
</dbReference>
<dbReference type="GO" id="GO:0016459">
    <property type="term" value="C:myosin complex"/>
    <property type="evidence" value="ECO:0007669"/>
    <property type="project" value="UniProtKB-KW"/>
</dbReference>
<dbReference type="EMBL" id="JAWXYG010000002">
    <property type="protein sequence ID" value="KAK4279288.1"/>
    <property type="molecule type" value="Genomic_DNA"/>
</dbReference>
<dbReference type="Gene3D" id="1.20.58.530">
    <property type="match status" value="1"/>
</dbReference>
<dbReference type="PROSITE" id="PS51456">
    <property type="entry name" value="MYOSIN_MOTOR"/>
    <property type="match status" value="1"/>
</dbReference>
<dbReference type="InterPro" id="IPR001609">
    <property type="entry name" value="Myosin_head_motor_dom-like"/>
</dbReference>
<protein>
    <recommendedName>
        <fullName evidence="3">Myosin motor domain-containing protein</fullName>
    </recommendedName>
</protein>
<dbReference type="GO" id="GO:0003774">
    <property type="term" value="F:cytoskeletal motor activity"/>
    <property type="evidence" value="ECO:0007669"/>
    <property type="project" value="InterPro"/>
</dbReference>
<sequence>MTPFFFFPFPLHSLVFPDFFPQFFNFRRSLALNFRRSLCPTSFAAVAQGSSCSLSSPTPPPPPNRRSLPGVSGCSYPSSASFEQFCINYTNEKLQQHFNQVLI</sequence>
<gene>
    <name evidence="4" type="ORF">QN277_011088</name>
</gene>
<evidence type="ECO:0000259" key="3">
    <source>
        <dbReference type="PROSITE" id="PS51456"/>
    </source>
</evidence>
<keyword evidence="1" id="KW-0009">Actin-binding</keyword>
<name>A0AAE1TBN3_9FABA</name>
<evidence type="ECO:0000256" key="2">
    <source>
        <dbReference type="SAM" id="MobiDB-lite"/>
    </source>
</evidence>
<evidence type="ECO:0000313" key="5">
    <source>
        <dbReference type="Proteomes" id="UP001293593"/>
    </source>
</evidence>
<dbReference type="AlphaFoldDB" id="A0AAE1TBN3"/>
<keyword evidence="1" id="KW-0518">Myosin</keyword>
<proteinExistence type="inferred from homology"/>
<accession>A0AAE1TBN3</accession>